<accession>A0A8S5TI90</accession>
<keyword evidence="1" id="KW-0175">Coiled coil</keyword>
<reference evidence="2" key="1">
    <citation type="journal article" date="2021" name="Proc. Natl. Acad. Sci. U.S.A.">
        <title>A Catalog of Tens of Thousands of Viruses from Human Metagenomes Reveals Hidden Associations with Chronic Diseases.</title>
        <authorList>
            <person name="Tisza M.J."/>
            <person name="Buck C.B."/>
        </authorList>
    </citation>
    <scope>NUCLEOTIDE SEQUENCE</scope>
    <source>
        <strain evidence="2">CtIty1</strain>
    </source>
</reference>
<organism evidence="2">
    <name type="scientific">Myoviridae sp. ctIty1</name>
    <dbReference type="NCBI Taxonomy" id="2827673"/>
    <lineage>
        <taxon>Viruses</taxon>
        <taxon>Duplodnaviria</taxon>
        <taxon>Heunggongvirae</taxon>
        <taxon>Uroviricota</taxon>
        <taxon>Caudoviricetes</taxon>
    </lineage>
</organism>
<proteinExistence type="predicted"/>
<evidence type="ECO:0000313" key="2">
    <source>
        <dbReference type="EMBL" id="DAF62482.1"/>
    </source>
</evidence>
<keyword evidence="2" id="KW-0645">Protease</keyword>
<keyword evidence="2" id="KW-0378">Hydrolase</keyword>
<evidence type="ECO:0000256" key="1">
    <source>
        <dbReference type="SAM" id="Coils"/>
    </source>
</evidence>
<dbReference type="GO" id="GO:0008233">
    <property type="term" value="F:peptidase activity"/>
    <property type="evidence" value="ECO:0007669"/>
    <property type="project" value="UniProtKB-KW"/>
</dbReference>
<sequence length="502" mass="57108">MGLYSIRDFDRGGMLSEAYVPKSKELKKAEALLDQLRTPYLTKDSSGLTGVVRTTASRFKSIGGNIQNDPKWVQFEHCLEKQFGFRTFTVNIVRNSLPNAFTLPVSLDITHFGSFDDVLDKNGLRYRESANIDAISFITDGLLFNGKLSSGQVMAVIIHEIGHNFTQTAIDFIAKFKAGQTLLAGTIGLLSLFTKLDRTLLHTDLPLSQKLLMTSMLFLNDTTKNKFNTLRRDEDTNDLKQIFDFGYSVSKVVDDFNFIKDELDKLKYMFLNIFRKQVFSIIKSNLRYSVATMRNSKKQIIMSKVMSFPGFMDESFADKFVAMNGYGVEFTTGMRIFESEIHGVGIYGTVDNIPIVGQLFAVKSMINSVFSNIMGADPHPSMASRLQTQIDVLETELNRPGVSERTKALIRKDLANIEKENKKLDVLLSKEINLKSSHYRYYIMTFNKWLSIIQPKNDIRELFMSVVKDNDSIMQSLEDNARRAEEKFAEKINSIGRLIRNK</sequence>
<feature type="coiled-coil region" evidence="1">
    <location>
        <begin position="467"/>
        <end position="494"/>
    </location>
</feature>
<protein>
    <submittedName>
        <fullName evidence="2">Beta-barrel assembly-enhancing protease</fullName>
    </submittedName>
</protein>
<dbReference type="EMBL" id="BK032823">
    <property type="protein sequence ID" value="DAF62482.1"/>
    <property type="molecule type" value="Genomic_DNA"/>
</dbReference>
<dbReference type="GO" id="GO:0006508">
    <property type="term" value="P:proteolysis"/>
    <property type="evidence" value="ECO:0007669"/>
    <property type="project" value="UniProtKB-KW"/>
</dbReference>
<name>A0A8S5TI90_9CAUD</name>